<evidence type="ECO:0000259" key="2">
    <source>
        <dbReference type="Pfam" id="PF01636"/>
    </source>
</evidence>
<sequence length="619" mass="69168">MHQPQTIQGRILDGVCCGLGLGHFAQGPTAGGAGSRTFPNAPATAPSAPHHRQDSSFTSDLTNTPLPDPTSMPGKCKLERMFRNFMHSIRHGQSAGPASTAATSPTLVPSTFDTTAKLDTKPRNTCQKRCHHAFRKALRMLGLKNSKAKHVATPPKAAPSGKPAQPTLSARIAAWSGEAKFGPVLKIPDCAVIELALDLASRSSAIPKNILADGSDIKVIAKTRGQNNRVFIVQYQEDLKICVRVPACAWEGAWTDKDAEALRTQVRTMQYIKRHTKCPIPEIVTYDTTFNNAINAPHVVMTYVEGRPVEDLWYEKDGSLSLEAKRQNILRSLASGVAQLRSLTFDKMGALRFTSDEDNSPTPGPSHLLNFGVSRTPSFMEYVDEVDKENEPQPNSEVYFRKVLEEWKEGETSPSEDDPHSGGLELYEDLGTYRLFSMLLDELPFTKSEEPEVFVLAPPDFDDQNILADEHGNVTAILDWDRIETCTRFVGWCRFPEFLHVDWDEEGDYFWPHWGQVMSPVQFDKYRADYTRYMTEACDGGEDCKYTAKSHLYEKVLAAIGRKTAMESILDFLMPMVIPRAHVKPMRKHIGEKGLEPEEEEVIRQGFRKLLQCQSIPGK</sequence>
<evidence type="ECO:0000256" key="1">
    <source>
        <dbReference type="SAM" id="MobiDB-lite"/>
    </source>
</evidence>
<dbReference type="EMBL" id="WWBZ02000073">
    <property type="protein sequence ID" value="KAF4301992.1"/>
    <property type="molecule type" value="Genomic_DNA"/>
</dbReference>
<name>A0A8H4N3R1_9PEZI</name>
<keyword evidence="3" id="KW-0808">Transferase</keyword>
<comment type="caution">
    <text evidence="3">The sequence shown here is derived from an EMBL/GenBank/DDBJ whole genome shotgun (WGS) entry which is preliminary data.</text>
</comment>
<dbReference type="InterPro" id="IPR051678">
    <property type="entry name" value="AGP_Transferase"/>
</dbReference>
<organism evidence="3 4">
    <name type="scientific">Botryosphaeria dothidea</name>
    <dbReference type="NCBI Taxonomy" id="55169"/>
    <lineage>
        <taxon>Eukaryota</taxon>
        <taxon>Fungi</taxon>
        <taxon>Dikarya</taxon>
        <taxon>Ascomycota</taxon>
        <taxon>Pezizomycotina</taxon>
        <taxon>Dothideomycetes</taxon>
        <taxon>Dothideomycetes incertae sedis</taxon>
        <taxon>Botryosphaeriales</taxon>
        <taxon>Botryosphaeriaceae</taxon>
        <taxon>Botryosphaeria</taxon>
    </lineage>
</organism>
<dbReference type="InterPro" id="IPR002575">
    <property type="entry name" value="Aminoglycoside_PTrfase"/>
</dbReference>
<dbReference type="GO" id="GO:0016301">
    <property type="term" value="F:kinase activity"/>
    <property type="evidence" value="ECO:0007669"/>
    <property type="project" value="UniProtKB-KW"/>
</dbReference>
<dbReference type="SUPFAM" id="SSF56112">
    <property type="entry name" value="Protein kinase-like (PK-like)"/>
    <property type="match status" value="1"/>
</dbReference>
<dbReference type="Pfam" id="PF01636">
    <property type="entry name" value="APH"/>
    <property type="match status" value="1"/>
</dbReference>
<dbReference type="InterPro" id="IPR011009">
    <property type="entry name" value="Kinase-like_dom_sf"/>
</dbReference>
<keyword evidence="4" id="KW-1185">Reference proteome</keyword>
<dbReference type="PANTHER" id="PTHR21310">
    <property type="entry name" value="AMINOGLYCOSIDE PHOSPHOTRANSFERASE-RELATED-RELATED"/>
    <property type="match status" value="1"/>
</dbReference>
<evidence type="ECO:0000313" key="3">
    <source>
        <dbReference type="EMBL" id="KAF4301992.1"/>
    </source>
</evidence>
<protein>
    <submittedName>
        <fullName evidence="3">Serine threonine protein kinase protein</fullName>
    </submittedName>
</protein>
<proteinExistence type="predicted"/>
<dbReference type="PANTHER" id="PTHR21310:SF51">
    <property type="entry name" value="AMINOGLYCOSIDE PHOSPHOTRANSFERASE DOMAIN-CONTAINING PROTEIN"/>
    <property type="match status" value="1"/>
</dbReference>
<feature type="compositionally biased region" description="Polar residues" evidence="1">
    <location>
        <begin position="55"/>
        <end position="65"/>
    </location>
</feature>
<gene>
    <name evidence="3" type="ORF">GTA08_BOTSDO09938</name>
</gene>
<accession>A0A8H4N3R1</accession>
<feature type="domain" description="Aminoglycoside phosphotransferase" evidence="2">
    <location>
        <begin position="224"/>
        <end position="482"/>
    </location>
</feature>
<reference evidence="3" key="1">
    <citation type="submission" date="2020-04" db="EMBL/GenBank/DDBJ databases">
        <title>Genome Assembly and Annotation of Botryosphaeria dothidea sdau 11-99, a Latent Pathogen of Apple Fruit Ring Rot in China.</title>
        <authorList>
            <person name="Yu C."/>
            <person name="Diao Y."/>
            <person name="Lu Q."/>
            <person name="Zhao J."/>
            <person name="Cui S."/>
            <person name="Peng C."/>
            <person name="He B."/>
            <person name="Liu H."/>
        </authorList>
    </citation>
    <scope>NUCLEOTIDE SEQUENCE [LARGE SCALE GENOMIC DNA]</scope>
    <source>
        <strain evidence="3">Sdau11-99</strain>
    </source>
</reference>
<evidence type="ECO:0000313" key="4">
    <source>
        <dbReference type="Proteomes" id="UP000572817"/>
    </source>
</evidence>
<dbReference type="AlphaFoldDB" id="A0A8H4N3R1"/>
<dbReference type="OrthoDB" id="10003767at2759"/>
<feature type="region of interest" description="Disordered" evidence="1">
    <location>
        <begin position="30"/>
        <end position="75"/>
    </location>
</feature>
<dbReference type="Proteomes" id="UP000572817">
    <property type="component" value="Unassembled WGS sequence"/>
</dbReference>
<keyword evidence="3" id="KW-0418">Kinase</keyword>